<evidence type="ECO:0000256" key="1">
    <source>
        <dbReference type="ARBA" id="ARBA00022857"/>
    </source>
</evidence>
<comment type="similarity">
    <text evidence="5">Belongs to the D-isomer specific 2-hydroxyacid dehydrogenase family.</text>
</comment>
<dbReference type="InterPro" id="IPR006139">
    <property type="entry name" value="D-isomer_2_OHA_DH_cat_dom"/>
</dbReference>
<dbReference type="SUPFAM" id="SSF51735">
    <property type="entry name" value="NAD(P)-binding Rossmann-fold domains"/>
    <property type="match status" value="1"/>
</dbReference>
<dbReference type="Pfam" id="PF00389">
    <property type="entry name" value="2-Hacid_dh"/>
    <property type="match status" value="1"/>
</dbReference>
<gene>
    <name evidence="9" type="primary">LOC111025775</name>
</gene>
<evidence type="ECO:0000256" key="2">
    <source>
        <dbReference type="ARBA" id="ARBA00023002"/>
    </source>
</evidence>
<evidence type="ECO:0000256" key="3">
    <source>
        <dbReference type="ARBA" id="ARBA00023027"/>
    </source>
</evidence>
<evidence type="ECO:0000259" key="7">
    <source>
        <dbReference type="Pfam" id="PF02826"/>
    </source>
</evidence>
<feature type="domain" description="D-isomer specific 2-hydroxyacid dehydrogenase catalytic" evidence="6">
    <location>
        <begin position="53"/>
        <end position="320"/>
    </location>
</feature>
<dbReference type="PANTHER" id="PTHR10996">
    <property type="entry name" value="2-HYDROXYACID DEHYDROGENASE-RELATED"/>
    <property type="match status" value="1"/>
</dbReference>
<accession>A0A6J1DYK8</accession>
<evidence type="ECO:0000313" key="9">
    <source>
        <dbReference type="RefSeq" id="XP_022159358.1"/>
    </source>
</evidence>
<evidence type="ECO:0000313" key="8">
    <source>
        <dbReference type="Proteomes" id="UP000504603"/>
    </source>
</evidence>
<dbReference type="GO" id="GO:0030267">
    <property type="term" value="F:glyoxylate reductase (NADPH) activity"/>
    <property type="evidence" value="ECO:0007669"/>
    <property type="project" value="UniProtKB-EC"/>
</dbReference>
<dbReference type="KEGG" id="mcha:111025775"/>
<dbReference type="GO" id="GO:0051287">
    <property type="term" value="F:NAD binding"/>
    <property type="evidence" value="ECO:0007669"/>
    <property type="project" value="InterPro"/>
</dbReference>
<proteinExistence type="inferred from homology"/>
<dbReference type="SUPFAM" id="SSF52283">
    <property type="entry name" value="Formate/glycerate dehydrogenase catalytic domain-like"/>
    <property type="match status" value="1"/>
</dbReference>
<dbReference type="PANTHER" id="PTHR10996:SF179">
    <property type="entry name" value="D-ISOMER SPECIFIC 2-HYDROXYACID DEHYDROGENASE FAMILY PROTEIN-RELATED"/>
    <property type="match status" value="1"/>
</dbReference>
<dbReference type="InterPro" id="IPR050223">
    <property type="entry name" value="D-isomer_2-hydroxyacid_DH"/>
</dbReference>
<evidence type="ECO:0000256" key="4">
    <source>
        <dbReference type="ARBA" id="ARBA00066661"/>
    </source>
</evidence>
<dbReference type="GO" id="GO:0005829">
    <property type="term" value="C:cytosol"/>
    <property type="evidence" value="ECO:0007669"/>
    <property type="project" value="TreeGrafter"/>
</dbReference>
<dbReference type="EC" id="1.1.1.79" evidence="4"/>
<dbReference type="GeneID" id="111025775"/>
<dbReference type="CDD" id="cd12156">
    <property type="entry name" value="HPPR"/>
    <property type="match status" value="1"/>
</dbReference>
<dbReference type="RefSeq" id="XP_022159358.1">
    <property type="nucleotide sequence ID" value="XM_022303666.1"/>
</dbReference>
<dbReference type="InterPro" id="IPR036291">
    <property type="entry name" value="NAD(P)-bd_dom_sf"/>
</dbReference>
<keyword evidence="3" id="KW-0520">NAD</keyword>
<dbReference type="GO" id="GO:0016618">
    <property type="term" value="F:hydroxypyruvate reductase [NAD(P)H] activity"/>
    <property type="evidence" value="ECO:0007669"/>
    <property type="project" value="UniProtKB-ARBA"/>
</dbReference>
<reference evidence="9" key="1">
    <citation type="submission" date="2025-08" db="UniProtKB">
        <authorList>
            <consortium name="RefSeq"/>
        </authorList>
    </citation>
    <scope>IDENTIFICATION</scope>
    <source>
        <strain evidence="9">OHB3-1</strain>
    </source>
</reference>
<organism evidence="8 9">
    <name type="scientific">Momordica charantia</name>
    <name type="common">Bitter gourd</name>
    <name type="synonym">Balsam pear</name>
    <dbReference type="NCBI Taxonomy" id="3673"/>
    <lineage>
        <taxon>Eukaryota</taxon>
        <taxon>Viridiplantae</taxon>
        <taxon>Streptophyta</taxon>
        <taxon>Embryophyta</taxon>
        <taxon>Tracheophyta</taxon>
        <taxon>Spermatophyta</taxon>
        <taxon>Magnoliopsida</taxon>
        <taxon>eudicotyledons</taxon>
        <taxon>Gunneridae</taxon>
        <taxon>Pentapetalae</taxon>
        <taxon>rosids</taxon>
        <taxon>fabids</taxon>
        <taxon>Cucurbitales</taxon>
        <taxon>Cucurbitaceae</taxon>
        <taxon>Momordiceae</taxon>
        <taxon>Momordica</taxon>
    </lineage>
</organism>
<dbReference type="AlphaFoldDB" id="A0A6J1DYK8"/>
<dbReference type="Gene3D" id="3.40.50.720">
    <property type="entry name" value="NAD(P)-binding Rossmann-like Domain"/>
    <property type="match status" value="2"/>
</dbReference>
<dbReference type="FunFam" id="3.40.50.720:FF:000213">
    <property type="entry name" value="Putative 2-hydroxyacid dehydrogenase"/>
    <property type="match status" value="1"/>
</dbReference>
<dbReference type="OrthoDB" id="298012at2759"/>
<evidence type="ECO:0000259" key="6">
    <source>
        <dbReference type="Pfam" id="PF00389"/>
    </source>
</evidence>
<name>A0A6J1DYK8_MOMCH</name>
<dbReference type="GO" id="GO:0009853">
    <property type="term" value="P:photorespiration"/>
    <property type="evidence" value="ECO:0007669"/>
    <property type="project" value="UniProtKB-ARBA"/>
</dbReference>
<protein>
    <recommendedName>
        <fullName evidence="4">glyoxylate reductase (NADP(+))</fullName>
        <ecNumber evidence="4">1.1.1.79</ecNumber>
    </recommendedName>
</protein>
<sequence length="328" mass="35652">MATKIHGDELPQVLVLGSPWVLPSLESQFSHRFHFLKPSNSQFPLLQFLSSYAQSVQALLIPGGSFALTSAILDCLPSLKLAVTTSVGVDHLDLPELRRRGIAVAYAGNLYSEDVADMAVGLLIDVLRKVSAADRFLRQGLWPTNREFPLGLKLSGKRIGIVGLGKIGCEVAKRLEGFGCKMSYNSRTKKPLVPYSYHSTVHELAAECEALIVCCGLTEETRHMIDREVMVALGKDGVIINVGRGAIIDEKELIECLLQGEIGGAGLDVFENEPEIPEELFGVDNVVLSPHVAVITHESMKGLCKLVVDNLEAFFSNKPLVSPFMDGG</sequence>
<dbReference type="Pfam" id="PF02826">
    <property type="entry name" value="2-Hacid_dh_C"/>
    <property type="match status" value="1"/>
</dbReference>
<dbReference type="InterPro" id="IPR006140">
    <property type="entry name" value="D-isomer_DH_NAD-bd"/>
</dbReference>
<feature type="domain" description="D-isomer specific 2-hydroxyacid dehydrogenase NAD-binding" evidence="7">
    <location>
        <begin position="120"/>
        <end position="293"/>
    </location>
</feature>
<keyword evidence="2 5" id="KW-0560">Oxidoreductase</keyword>
<dbReference type="Proteomes" id="UP000504603">
    <property type="component" value="Unplaced"/>
</dbReference>
<evidence type="ECO:0000256" key="5">
    <source>
        <dbReference type="RuleBase" id="RU003719"/>
    </source>
</evidence>
<keyword evidence="8" id="KW-1185">Reference proteome</keyword>
<keyword evidence="1" id="KW-0521">NADP</keyword>